<evidence type="ECO:0000313" key="1">
    <source>
        <dbReference type="EMBL" id="KAG4304931.1"/>
    </source>
</evidence>
<keyword evidence="2" id="KW-1185">Reference proteome</keyword>
<accession>A0ACB7CBK1</accession>
<name>A0ACB7CBK1_9ASCO</name>
<comment type="caution">
    <text evidence="1">The sequence shown here is derived from an EMBL/GenBank/DDBJ whole genome shotgun (WGS) entry which is preliminary data.</text>
</comment>
<proteinExistence type="predicted"/>
<organism evidence="1 2">
    <name type="scientific">Pneumocystis oryctolagi</name>
    <dbReference type="NCBI Taxonomy" id="42067"/>
    <lineage>
        <taxon>Eukaryota</taxon>
        <taxon>Fungi</taxon>
        <taxon>Dikarya</taxon>
        <taxon>Ascomycota</taxon>
        <taxon>Taphrinomycotina</taxon>
        <taxon>Pneumocystomycetes</taxon>
        <taxon>Pneumocystaceae</taxon>
        <taxon>Pneumocystis</taxon>
    </lineage>
</organism>
<sequence length="125" mass="14145">MNSIKCIFCKIVLGEMPAFKLIETERSIAFLDIRPLSEGHALVVPKEHVKKIHQLSDESLHDLLPVVKRLAIAMDLENYNLLQVHIHLIPKPNSVEGLFLGFDTVNTVGQDVLQKVAEKIKERLN</sequence>
<dbReference type="EMBL" id="JABTEG010000005">
    <property type="protein sequence ID" value="KAG4304931.1"/>
    <property type="molecule type" value="Genomic_DNA"/>
</dbReference>
<dbReference type="Proteomes" id="UP000768646">
    <property type="component" value="Unassembled WGS sequence"/>
</dbReference>
<evidence type="ECO:0000313" key="2">
    <source>
        <dbReference type="Proteomes" id="UP000768646"/>
    </source>
</evidence>
<protein>
    <submittedName>
        <fullName evidence="1">Uncharacterized protein</fullName>
    </submittedName>
</protein>
<reference evidence="1 2" key="1">
    <citation type="journal article" date="2021" name="Commun. Biol.">
        <title>Genomic insights into the host specific adaptation of the Pneumocystis genus.</title>
        <authorList>
            <person name="Cisse O.H."/>
            <person name="Ma L."/>
            <person name="Dekker J.P."/>
            <person name="Khil P.P."/>
            <person name="Youn J.-H."/>
            <person name="Brenchley J.M."/>
            <person name="Blair R."/>
            <person name="Pahar B."/>
            <person name="Chabe M."/>
            <person name="Van Rompay K.K.A."/>
            <person name="Keesler R."/>
            <person name="Sukura A."/>
            <person name="Hirsch V."/>
            <person name="Kutty G."/>
            <person name="Liu Y."/>
            <person name="Peng L."/>
            <person name="Chen J."/>
            <person name="Song J."/>
            <person name="Weissenbacher-Lang C."/>
            <person name="Xu J."/>
            <person name="Upham N.S."/>
            <person name="Stajich J.E."/>
            <person name="Cuomo C.A."/>
            <person name="Cushion M.T."/>
            <person name="Kovacs J.A."/>
        </authorList>
    </citation>
    <scope>NUCLEOTIDE SEQUENCE [LARGE SCALE GENOMIC DNA]</scope>
    <source>
        <strain evidence="1 2">RABM</strain>
    </source>
</reference>
<gene>
    <name evidence="1" type="ORF">PORY_001606</name>
</gene>